<name>A0A147K748_9BACI</name>
<comment type="caution">
    <text evidence="1">The sequence shown here is derived from an EMBL/GenBank/DDBJ whole genome shotgun (WGS) entry which is preliminary data.</text>
</comment>
<evidence type="ECO:0008006" key="3">
    <source>
        <dbReference type="Google" id="ProtNLM"/>
    </source>
</evidence>
<organism evidence="1 2">
    <name type="scientific">Bacillus coahuilensis p1.1.43</name>
    <dbReference type="NCBI Taxonomy" id="1150625"/>
    <lineage>
        <taxon>Bacteria</taxon>
        <taxon>Bacillati</taxon>
        <taxon>Bacillota</taxon>
        <taxon>Bacilli</taxon>
        <taxon>Bacillales</taxon>
        <taxon>Bacillaceae</taxon>
        <taxon>Bacillus</taxon>
    </lineage>
</organism>
<dbReference type="STRING" id="1150625.Q75_10850"/>
<reference evidence="1 2" key="1">
    <citation type="journal article" date="2016" name="Front. Microbiol.">
        <title>Microevolution Analysis of Bacillus coahuilensis Unveils Differences in Phosphorus Acquisition Strategies and Their Regulation.</title>
        <authorList>
            <person name="Gomez-Lunar Z."/>
            <person name="Hernandez-Gonzalez I."/>
            <person name="Rodriguez-Torres M.D."/>
            <person name="Souza V."/>
            <person name="Olmedo-Alvarez G."/>
        </authorList>
    </citation>
    <scope>NUCLEOTIDE SEQUENCE [LARGE SCALE GENOMIC DNA]</scope>
    <source>
        <strain evidence="2">p1.1.43</strain>
    </source>
</reference>
<gene>
    <name evidence="1" type="ORF">Q75_10850</name>
</gene>
<dbReference type="Gene3D" id="3.30.420.40">
    <property type="match status" value="2"/>
</dbReference>
<dbReference type="EMBL" id="LDYG01000032">
    <property type="protein sequence ID" value="KUP05874.1"/>
    <property type="molecule type" value="Genomic_DNA"/>
</dbReference>
<evidence type="ECO:0000313" key="2">
    <source>
        <dbReference type="Proteomes" id="UP000074108"/>
    </source>
</evidence>
<sequence length="318" mass="36869">MDFTLFKQTNRIANLVFTDEAIRLAEVKQGNPFQVVNLEEKLLPAGVISDGKIQDRETLEMILEEIIALWGLKKRKVRFVAPDMYIVIRKMLIPSDIAEDEVRNYLFLEIGNSIHLPFEDPLFDYLLLEEKEGKQEILLFASPEEVVLSYQEILEDVKLQPIAADISPLCLYRFYHGMQMTNGQNHEMILHFDKKLLTLTIFNHHRPIFLRPLSLQGENGVIVTEQEESVLFSLEDTFKEVEKVMNFYRYTLNKDEASVNKVFVIGDHPHLSEIFDHLNDRFDVRVESMPIIESYNKDDALLDPKFVVAIGLGLKEVI</sequence>
<keyword evidence="2" id="KW-1185">Reference proteome</keyword>
<protein>
    <recommendedName>
        <fullName evidence="3">Pilus assembly protein PilM</fullName>
    </recommendedName>
</protein>
<evidence type="ECO:0000313" key="1">
    <source>
        <dbReference type="EMBL" id="KUP05874.1"/>
    </source>
</evidence>
<dbReference type="Gene3D" id="3.30.1490.300">
    <property type="match status" value="1"/>
</dbReference>
<accession>A0A147K748</accession>
<dbReference type="Pfam" id="PF11104">
    <property type="entry name" value="PilM_2"/>
    <property type="match status" value="1"/>
</dbReference>
<dbReference type="InterPro" id="IPR005883">
    <property type="entry name" value="PilM"/>
</dbReference>
<dbReference type="AlphaFoldDB" id="A0A147K748"/>
<dbReference type="PATRIC" id="fig|1150625.3.peg.2308"/>
<dbReference type="RefSeq" id="WP_010173989.1">
    <property type="nucleotide sequence ID" value="NZ_LDYG01000032.1"/>
</dbReference>
<dbReference type="Proteomes" id="UP000074108">
    <property type="component" value="Unassembled WGS sequence"/>
</dbReference>
<dbReference type="OrthoDB" id="2690797at2"/>
<proteinExistence type="predicted"/>